<keyword evidence="2" id="KW-1185">Reference proteome</keyword>
<proteinExistence type="predicted"/>
<dbReference type="Proteomes" id="UP000557307">
    <property type="component" value="Unassembled WGS sequence"/>
</dbReference>
<organism evidence="1 2">
    <name type="scientific">Rhabdobacter roseus</name>
    <dbReference type="NCBI Taxonomy" id="1655419"/>
    <lineage>
        <taxon>Bacteria</taxon>
        <taxon>Pseudomonadati</taxon>
        <taxon>Bacteroidota</taxon>
        <taxon>Cytophagia</taxon>
        <taxon>Cytophagales</taxon>
        <taxon>Cytophagaceae</taxon>
        <taxon>Rhabdobacter</taxon>
    </lineage>
</organism>
<dbReference type="RefSeq" id="WP_184172760.1">
    <property type="nucleotide sequence ID" value="NZ_JACHGF010000002.1"/>
</dbReference>
<dbReference type="EMBL" id="JACHGF010000002">
    <property type="protein sequence ID" value="MBB5283401.1"/>
    <property type="molecule type" value="Genomic_DNA"/>
</dbReference>
<evidence type="ECO:0000313" key="1">
    <source>
        <dbReference type="EMBL" id="MBB5283401.1"/>
    </source>
</evidence>
<comment type="caution">
    <text evidence="1">The sequence shown here is derived from an EMBL/GenBank/DDBJ whole genome shotgun (WGS) entry which is preliminary data.</text>
</comment>
<dbReference type="AlphaFoldDB" id="A0A840TJ42"/>
<protein>
    <submittedName>
        <fullName evidence="1">Uncharacterized protein</fullName>
    </submittedName>
</protein>
<gene>
    <name evidence="1" type="ORF">HNQ92_001527</name>
</gene>
<accession>A0A840TJ42</accession>
<name>A0A840TJ42_9BACT</name>
<sequence length="158" mass="17713">MKKLLLLSIISLCLGCKREEGPVDTAARAAGKYLVEYYVVDQDTLWSARGINKLGLSDFHIEVSRVSADSVLITHRSVRNGSSSGFGVYSRIQEVDGIFQLANKINSHYLHESTIAGGVFYERSVNMNADSLLKRWEYDSLKSPYEIPLREVILSARK</sequence>
<reference evidence="1 2" key="1">
    <citation type="submission" date="2020-08" db="EMBL/GenBank/DDBJ databases">
        <title>Genomic Encyclopedia of Type Strains, Phase IV (KMG-IV): sequencing the most valuable type-strain genomes for metagenomic binning, comparative biology and taxonomic classification.</title>
        <authorList>
            <person name="Goeker M."/>
        </authorList>
    </citation>
    <scope>NUCLEOTIDE SEQUENCE [LARGE SCALE GENOMIC DNA]</scope>
    <source>
        <strain evidence="1 2">DSM 105074</strain>
    </source>
</reference>
<evidence type="ECO:0000313" key="2">
    <source>
        <dbReference type="Proteomes" id="UP000557307"/>
    </source>
</evidence>